<dbReference type="OrthoDB" id="273917at2759"/>
<dbReference type="GO" id="GO:0046872">
    <property type="term" value="F:metal ion binding"/>
    <property type="evidence" value="ECO:0007669"/>
    <property type="project" value="UniProtKB-KW"/>
</dbReference>
<dbReference type="Gene3D" id="3.30.460.10">
    <property type="entry name" value="Beta Polymerase, domain 2"/>
    <property type="match status" value="1"/>
</dbReference>
<reference evidence="6" key="2">
    <citation type="submission" date="2020-09" db="EMBL/GenBank/DDBJ databases">
        <authorList>
            <person name="Kikuchi T."/>
        </authorList>
    </citation>
    <scope>NUCLEOTIDE SEQUENCE</scope>
    <source>
        <strain evidence="6">Ka4C1</strain>
    </source>
</reference>
<dbReference type="InterPro" id="IPR043519">
    <property type="entry name" value="NT_sf"/>
</dbReference>
<evidence type="ECO:0000256" key="2">
    <source>
        <dbReference type="ARBA" id="ARBA00022842"/>
    </source>
</evidence>
<dbReference type="eggNOG" id="KOG1906">
    <property type="taxonomic scope" value="Eukaryota"/>
</dbReference>
<dbReference type="PANTHER" id="PTHR23092">
    <property type="entry name" value="POLY(A) RNA POLYMERASE"/>
    <property type="match status" value="1"/>
</dbReference>
<dbReference type="SUPFAM" id="SSF81301">
    <property type="entry name" value="Nucleotidyltransferase"/>
    <property type="match status" value="1"/>
</dbReference>
<dbReference type="GO" id="GO:0005730">
    <property type="term" value="C:nucleolus"/>
    <property type="evidence" value="ECO:0007669"/>
    <property type="project" value="TreeGrafter"/>
</dbReference>
<dbReference type="InterPro" id="IPR045862">
    <property type="entry name" value="Trf4-like"/>
</dbReference>
<dbReference type="AlphaFoldDB" id="A0A1I7S780"/>
<proteinExistence type="predicted"/>
<dbReference type="GO" id="GO:0043634">
    <property type="term" value="P:polyadenylation-dependent ncRNA catabolic process"/>
    <property type="evidence" value="ECO:0007669"/>
    <property type="project" value="TreeGrafter"/>
</dbReference>
<dbReference type="Proteomes" id="UP000659654">
    <property type="component" value="Unassembled WGS sequence"/>
</dbReference>
<organism evidence="7 9">
    <name type="scientific">Bursaphelenchus xylophilus</name>
    <name type="common">Pinewood nematode worm</name>
    <name type="synonym">Aphelenchoides xylophilus</name>
    <dbReference type="NCBI Taxonomy" id="6326"/>
    <lineage>
        <taxon>Eukaryota</taxon>
        <taxon>Metazoa</taxon>
        <taxon>Ecdysozoa</taxon>
        <taxon>Nematoda</taxon>
        <taxon>Chromadorea</taxon>
        <taxon>Rhabditida</taxon>
        <taxon>Tylenchina</taxon>
        <taxon>Tylenchomorpha</taxon>
        <taxon>Aphelenchoidea</taxon>
        <taxon>Aphelenchoididae</taxon>
        <taxon>Bursaphelenchus</taxon>
    </lineage>
</organism>
<evidence type="ECO:0000313" key="7">
    <source>
        <dbReference type="Proteomes" id="UP000095284"/>
    </source>
</evidence>
<dbReference type="InterPro" id="IPR002058">
    <property type="entry name" value="PAP_assoc"/>
</dbReference>
<evidence type="ECO:0000313" key="6">
    <source>
        <dbReference type="EMBL" id="CAD5209571.1"/>
    </source>
</evidence>
<dbReference type="GO" id="GO:0003729">
    <property type="term" value="F:mRNA binding"/>
    <property type="evidence" value="ECO:0007669"/>
    <property type="project" value="TreeGrafter"/>
</dbReference>
<evidence type="ECO:0000259" key="5">
    <source>
        <dbReference type="Pfam" id="PF22600"/>
    </source>
</evidence>
<dbReference type="Pfam" id="PF22600">
    <property type="entry name" value="MTPAP-like_central"/>
    <property type="match status" value="1"/>
</dbReference>
<dbReference type="GO" id="GO:1990817">
    <property type="term" value="F:poly(A) RNA polymerase activity"/>
    <property type="evidence" value="ECO:0007669"/>
    <property type="project" value="InterPro"/>
</dbReference>
<dbReference type="CDD" id="cd05402">
    <property type="entry name" value="NT_PAP_TUTase"/>
    <property type="match status" value="1"/>
</dbReference>
<dbReference type="Proteomes" id="UP000582659">
    <property type="component" value="Unassembled WGS sequence"/>
</dbReference>
<dbReference type="InterPro" id="IPR054708">
    <property type="entry name" value="MTPAP-like_central"/>
</dbReference>
<dbReference type="Proteomes" id="UP000095284">
    <property type="component" value="Unplaced"/>
</dbReference>
<feature type="domain" description="PAP-associated" evidence="4">
    <location>
        <begin position="241"/>
        <end position="301"/>
    </location>
</feature>
<evidence type="ECO:0000313" key="9">
    <source>
        <dbReference type="WBParaSite" id="BXY_0886900.1"/>
    </source>
</evidence>
<gene>
    <name evidence="6" type="ORF">BXYJ_LOCUS1502</name>
</gene>
<dbReference type="SUPFAM" id="SSF81631">
    <property type="entry name" value="PAP/OAS1 substrate-binding domain"/>
    <property type="match status" value="1"/>
</dbReference>
<dbReference type="WBParaSite" id="BXY_0886900.1">
    <property type="protein sequence ID" value="BXY_0886900.1"/>
    <property type="gene ID" value="BXY_0886900"/>
</dbReference>
<dbReference type="GO" id="GO:0031499">
    <property type="term" value="C:TRAMP complex"/>
    <property type="evidence" value="ECO:0007669"/>
    <property type="project" value="TreeGrafter"/>
</dbReference>
<dbReference type="SMR" id="A0A1I7S780"/>
<sequence length="586" mass="65609">MTGPRPYMTSEFTQIMSPISSHLGFLYPDVESPSDSGVPSAPWMKSPVYEQSLTGLHDELVDLADWLQPTYEEKLMRQIAFDRAKAYLFNIYPNSVVDLYGSVATGVYLSDSDVDVSVRFKGRTEVDYYRVAEYFRQNGSYRDIHVRVKSSIPLVKLVDGISNFSMDITFNMASNSAAEWVKRQMAIYPDLDRLILIVKKMMVVYHLNEPFSGGLSSYALVILLTHYLNYNSHFYQRHKPLGLILMKFLCFYGEEFDYLNKAVMFDGNQAVFIDKVVLQQQNEAFVGSSMLTIIDPVDPMNDVGRGAHRMVVVRSTFLMLKRILLLSLHEKSVVHHGSVMSLVIPIASAELATRRGVVRAFRHLQNLTANPHCVDSSQLVPFLMNYIPNWVVQYPCAFTLPLGFQIPYYTSNKLGEAVYTTAGSPPVVNPLPSQYSLAEPMVSSSVASSTLPSISNGEMVNSFMPPITFNAFRPSITMPNRLMLNYIPMANAGIQPGIPFQNGNLPDAPPQNMSRTSDSSEDSAVEVDQPLYNWEKERVPKNSSNNLTPEDGVSDVSEEMSNVSLSEKKGGHGGPKLNMRKNKLYG</sequence>
<dbReference type="EMBL" id="CAJFCV020000001">
    <property type="protein sequence ID" value="CAG9084729.1"/>
    <property type="molecule type" value="Genomic_DNA"/>
</dbReference>
<dbReference type="EMBL" id="CAJFDI010000001">
    <property type="protein sequence ID" value="CAD5209571.1"/>
    <property type="molecule type" value="Genomic_DNA"/>
</dbReference>
<name>A0A1I7S780_BURXY</name>
<dbReference type="Pfam" id="PF03828">
    <property type="entry name" value="PAP_assoc"/>
    <property type="match status" value="1"/>
</dbReference>
<dbReference type="Gene3D" id="1.10.1410.10">
    <property type="match status" value="1"/>
</dbReference>
<reference evidence="9" key="1">
    <citation type="submission" date="2016-11" db="UniProtKB">
        <authorList>
            <consortium name="WormBaseParasite"/>
        </authorList>
    </citation>
    <scope>IDENTIFICATION</scope>
</reference>
<evidence type="ECO:0000313" key="8">
    <source>
        <dbReference type="Proteomes" id="UP000659654"/>
    </source>
</evidence>
<feature type="domain" description="Poly(A) RNA polymerase mitochondrial-like central palm" evidence="5">
    <location>
        <begin position="56"/>
        <end position="171"/>
    </location>
</feature>
<dbReference type="GO" id="GO:0031123">
    <property type="term" value="P:RNA 3'-end processing"/>
    <property type="evidence" value="ECO:0007669"/>
    <property type="project" value="TreeGrafter"/>
</dbReference>
<keyword evidence="2" id="KW-0460">Magnesium</keyword>
<evidence type="ECO:0000256" key="3">
    <source>
        <dbReference type="SAM" id="MobiDB-lite"/>
    </source>
</evidence>
<keyword evidence="1" id="KW-0479">Metal-binding</keyword>
<protein>
    <submittedName>
        <fullName evidence="6">(pine wood nematode) hypothetical protein</fullName>
    </submittedName>
</protein>
<evidence type="ECO:0000259" key="4">
    <source>
        <dbReference type="Pfam" id="PF03828"/>
    </source>
</evidence>
<feature type="region of interest" description="Disordered" evidence="3">
    <location>
        <begin position="498"/>
        <end position="586"/>
    </location>
</feature>
<evidence type="ECO:0000256" key="1">
    <source>
        <dbReference type="ARBA" id="ARBA00022723"/>
    </source>
</evidence>
<accession>A0A1I7S780</accession>
<dbReference type="PANTHER" id="PTHR23092:SF15">
    <property type="entry name" value="INACTIVE NON-CANONICAL POLY(A) RNA POLYMERASE PROTEIN TRF4-2-RELATED"/>
    <property type="match status" value="1"/>
</dbReference>
<keyword evidence="8" id="KW-1185">Reference proteome</keyword>